<dbReference type="RefSeq" id="WP_154072332.1">
    <property type="nucleotide sequence ID" value="NZ_LT670817.1"/>
</dbReference>
<accession>A0A1M5QGC1</accession>
<sequence>MSNSNKMSQRAKLIVDRCRQDGQRLCKSFRVKTTGDAEVMYVLEPSGKRVGPKGAQEVIDKGLLKPLDDGLFGGSTAQTWIA</sequence>
<dbReference type="OrthoDB" id="9853070at2"/>
<evidence type="ECO:0000313" key="1">
    <source>
        <dbReference type="EMBL" id="SHH13235.1"/>
    </source>
</evidence>
<organism evidence="1 2">
    <name type="scientific">Bradyrhizobium erythrophlei</name>
    <dbReference type="NCBI Taxonomy" id="1437360"/>
    <lineage>
        <taxon>Bacteria</taxon>
        <taxon>Pseudomonadati</taxon>
        <taxon>Pseudomonadota</taxon>
        <taxon>Alphaproteobacteria</taxon>
        <taxon>Hyphomicrobiales</taxon>
        <taxon>Nitrobacteraceae</taxon>
        <taxon>Bradyrhizobium</taxon>
    </lineage>
</organism>
<protein>
    <submittedName>
        <fullName evidence="1">Uncharacterized protein</fullName>
    </submittedName>
</protein>
<dbReference type="EMBL" id="LT670817">
    <property type="protein sequence ID" value="SHH13235.1"/>
    <property type="molecule type" value="Genomic_DNA"/>
</dbReference>
<dbReference type="Proteomes" id="UP000189796">
    <property type="component" value="Chromosome I"/>
</dbReference>
<evidence type="ECO:0000313" key="2">
    <source>
        <dbReference type="Proteomes" id="UP000189796"/>
    </source>
</evidence>
<name>A0A1M5QGC1_9BRAD</name>
<gene>
    <name evidence="1" type="ORF">SAMN05443248_3803</name>
</gene>
<dbReference type="AlphaFoldDB" id="A0A1M5QGC1"/>
<reference evidence="1 2" key="1">
    <citation type="submission" date="2016-11" db="EMBL/GenBank/DDBJ databases">
        <authorList>
            <person name="Jaros S."/>
            <person name="Januszkiewicz K."/>
            <person name="Wedrychowicz H."/>
        </authorList>
    </citation>
    <scope>NUCLEOTIDE SEQUENCE [LARGE SCALE GENOMIC DNA]</scope>
    <source>
        <strain evidence="1 2">GAS138</strain>
    </source>
</reference>
<proteinExistence type="predicted"/>